<accession>A0A2N8HG97</accession>
<dbReference type="OrthoDB" id="9801213at2"/>
<feature type="domain" description="Glutamine amidotransferase type-2" evidence="3">
    <location>
        <begin position="9"/>
        <end position="303"/>
    </location>
</feature>
<dbReference type="SUPFAM" id="SSF56235">
    <property type="entry name" value="N-terminal nucleophile aminohydrolases (Ntn hydrolases)"/>
    <property type="match status" value="1"/>
</dbReference>
<reference evidence="4 5" key="1">
    <citation type="journal article" date="2017" name="BMC Genomics">
        <title>Genome sequencing of 39 Akkermansia muciniphila isolates reveals its population structure, genomic and functional diverisity, and global distribution in mammalian gut microbiotas.</title>
        <authorList>
            <person name="Guo X."/>
            <person name="Li S."/>
            <person name="Zhang J."/>
            <person name="Wu F."/>
            <person name="Li X."/>
            <person name="Wu D."/>
            <person name="Zhang M."/>
            <person name="Ou Z."/>
            <person name="Jie Z."/>
            <person name="Yan Q."/>
            <person name="Li P."/>
            <person name="Yi J."/>
            <person name="Peng Y."/>
        </authorList>
    </citation>
    <scope>NUCLEOTIDE SEQUENCE [LARGE SCALE GENOMIC DNA]</scope>
    <source>
        <strain evidence="4 5">GP24</strain>
    </source>
</reference>
<sequence>MSDFLKHECGVAAIRLLKPLSYFQDKYGSTLWAFNKLLILMEKQYNRGQDGAGIGCVKLNMPLGQPYLFRTRDASKDALTTIFNGQIKKLNKKVRRGQVNLKDAEDIKNNFDYGGEILMGHLRYGTSGLFDEGSCHPYLRRTNWPTRTLMVLGNFNMTNTPELNQRMIERGQHPVFGTDTQTVLEEIGYHLDEAHTDLYRALRDGGMPGPEIPHAISSRLNIQEIIHNSAKQWDGGYAIMGAIGNGDYFCLRDPHGIRPCHYLITDEYIAVASERVPLMTVFEAESEQVQELPPAHMLSIKADGTHNITEFTTPLKPTPCSFEKIYFSRGNDPIVYRERKALGAALTPQIVDSLEDRFDKSAITYIPNTAETAYYGLLEGLRVYRRKRVHAQLLDALRNGTLDEKMLDSAILKRWPRGEKIAHKDIKMRTFITQEKSRAQLVSHVYDLTYGAVGPEDVLVAIDDSIVRGTTLRRSILRILGRTNPRKIVVASTAPQIRYPDCYGIDMSELGNFIAFQAAVSLLKQHGQARLLEDVYKACKEELTKPREERRNCVKAIYEGLTDAEISREITRLVTPHDAPCPVEVIFQTIENLHASIEGPCGDWYFTGDYPTPGGYTTVNVAYMRWFEGKGGRAYDLPL</sequence>
<dbReference type="RefSeq" id="WP_102711984.1">
    <property type="nucleotide sequence ID" value="NZ_CABMLK010000002.1"/>
</dbReference>
<dbReference type="InterPro" id="IPR029055">
    <property type="entry name" value="Ntn_hydrolases_N"/>
</dbReference>
<evidence type="ECO:0000313" key="4">
    <source>
        <dbReference type="EMBL" id="PNC19785.1"/>
    </source>
</evidence>
<keyword evidence="4" id="KW-0328">Glycosyltransferase</keyword>
<keyword evidence="2" id="KW-0315">Glutamine amidotransferase</keyword>
<comment type="caution">
    <text evidence="4">The sequence shown here is derived from an EMBL/GenBank/DDBJ whole genome shotgun (WGS) entry which is preliminary data.</text>
</comment>
<dbReference type="PANTHER" id="PTHR11907">
    <property type="entry name" value="AMIDOPHOSPHORIBOSYLTRANSFERASE"/>
    <property type="match status" value="1"/>
</dbReference>
<dbReference type="SUPFAM" id="SSF53271">
    <property type="entry name" value="PRTase-like"/>
    <property type="match status" value="1"/>
</dbReference>
<keyword evidence="1 4" id="KW-0808">Transferase</keyword>
<dbReference type="InterPro" id="IPR017932">
    <property type="entry name" value="GATase_2_dom"/>
</dbReference>
<dbReference type="Gene3D" id="3.60.20.10">
    <property type="entry name" value="Glutamine Phosphoribosylpyrophosphate, subunit 1, domain 1"/>
    <property type="match status" value="1"/>
</dbReference>
<dbReference type="CDD" id="cd00352">
    <property type="entry name" value="Gn_AT_II"/>
    <property type="match status" value="1"/>
</dbReference>
<evidence type="ECO:0000256" key="2">
    <source>
        <dbReference type="ARBA" id="ARBA00022962"/>
    </source>
</evidence>
<dbReference type="PROSITE" id="PS51278">
    <property type="entry name" value="GATASE_TYPE_2"/>
    <property type="match status" value="1"/>
</dbReference>
<proteinExistence type="predicted"/>
<dbReference type="AlphaFoldDB" id="A0A2N8HG97"/>
<protein>
    <submittedName>
        <fullName evidence="4">Amidophosphoribosyltransferase</fullName>
    </submittedName>
</protein>
<evidence type="ECO:0000313" key="5">
    <source>
        <dbReference type="Proteomes" id="UP000236000"/>
    </source>
</evidence>
<dbReference type="EMBL" id="PJKA01000003">
    <property type="protein sequence ID" value="PNC19785.1"/>
    <property type="molecule type" value="Genomic_DNA"/>
</dbReference>
<name>A0A2N8HG97_9BACT</name>
<evidence type="ECO:0000259" key="3">
    <source>
        <dbReference type="PROSITE" id="PS51278"/>
    </source>
</evidence>
<dbReference type="InterPro" id="IPR029057">
    <property type="entry name" value="PRTase-like"/>
</dbReference>
<evidence type="ECO:0000256" key="1">
    <source>
        <dbReference type="ARBA" id="ARBA00022679"/>
    </source>
</evidence>
<dbReference type="GO" id="GO:0016757">
    <property type="term" value="F:glycosyltransferase activity"/>
    <property type="evidence" value="ECO:0007669"/>
    <property type="project" value="UniProtKB-KW"/>
</dbReference>
<dbReference type="Proteomes" id="UP000236000">
    <property type="component" value="Unassembled WGS sequence"/>
</dbReference>
<gene>
    <name evidence="4" type="ORF">CXU22_01885</name>
</gene>
<organism evidence="4 5">
    <name type="scientific">Akkermansia muciniphila</name>
    <dbReference type="NCBI Taxonomy" id="239935"/>
    <lineage>
        <taxon>Bacteria</taxon>
        <taxon>Pseudomonadati</taxon>
        <taxon>Verrucomicrobiota</taxon>
        <taxon>Verrucomicrobiia</taxon>
        <taxon>Verrucomicrobiales</taxon>
        <taxon>Akkermansiaceae</taxon>
        <taxon>Akkermansia</taxon>
    </lineage>
</organism>